<evidence type="ECO:0000259" key="1">
    <source>
        <dbReference type="PROSITE" id="PS50801"/>
    </source>
</evidence>
<dbReference type="PIRSF" id="PIRSF029548">
    <property type="entry name" value="UCP029548"/>
    <property type="match status" value="1"/>
</dbReference>
<accession>A0A1C9W355</accession>
<dbReference type="Gene3D" id="3.30.750.24">
    <property type="entry name" value="STAS domain"/>
    <property type="match status" value="1"/>
</dbReference>
<dbReference type="InterPro" id="IPR014557">
    <property type="entry name" value="UCP029548_STAS-type"/>
</dbReference>
<dbReference type="SUPFAM" id="SSF52091">
    <property type="entry name" value="SpoIIaa-like"/>
    <property type="match status" value="1"/>
</dbReference>
<feature type="domain" description="STAS" evidence="1">
    <location>
        <begin position="4"/>
        <end position="98"/>
    </location>
</feature>
<dbReference type="RefSeq" id="WP_069945840.1">
    <property type="nucleotide sequence ID" value="NZ_CP014143.1"/>
</dbReference>
<dbReference type="PROSITE" id="PS50801">
    <property type="entry name" value="STAS"/>
    <property type="match status" value="1"/>
</dbReference>
<dbReference type="Pfam" id="PF01740">
    <property type="entry name" value="STAS"/>
    <property type="match status" value="1"/>
</dbReference>
<dbReference type="EMBL" id="CP014143">
    <property type="protein sequence ID" value="AOS95585.1"/>
    <property type="molecule type" value="Genomic_DNA"/>
</dbReference>
<dbReference type="Proteomes" id="UP000095672">
    <property type="component" value="Chromosome"/>
</dbReference>
<protein>
    <recommendedName>
        <fullName evidence="1">STAS domain-containing protein</fullName>
    </recommendedName>
</protein>
<sequence>MQSGQIMVGAHEGIYVIKLIGDVRLNLCTSFDNFIDSMFQHDDFNDVVFDLHGAKGVDSTTLGLMAKIAIRALERGCEKPLVLTTDQGIHHLLDAMGFDALIEVSEEHRDYAAEPEPLKCKTPDECAAREKVLEAHRVLMSMNEHNAETFRDLVHTLERECDPLDSPSTRMH</sequence>
<proteinExistence type="predicted"/>
<dbReference type="STRING" id="1769779.AUP74_00109"/>
<dbReference type="InterPro" id="IPR036513">
    <property type="entry name" value="STAS_dom_sf"/>
</dbReference>
<dbReference type="InterPro" id="IPR002645">
    <property type="entry name" value="STAS_dom"/>
</dbReference>
<dbReference type="KEGG" id="micc:AUP74_00109"/>
<name>A0A1C9W355_9GAMM</name>
<reference evidence="3" key="1">
    <citation type="submission" date="2016-01" db="EMBL/GenBank/DDBJ databases">
        <title>Complete genome sequence of Microbulbifer sp. CCB-MM1, a halophile isolated from Matang Mangrove Forest, Perak.</title>
        <authorList>
            <person name="Moh T.H."/>
            <person name="Dinesh B."/>
            <person name="Lau N.-S."/>
            <person name="Go F."/>
            <person name="Alexander Chong S.-C."/>
        </authorList>
    </citation>
    <scope>NUCLEOTIDE SEQUENCE [LARGE SCALE GENOMIC DNA]</scope>
    <source>
        <strain evidence="3">CCB-MM1</strain>
    </source>
</reference>
<evidence type="ECO:0000313" key="2">
    <source>
        <dbReference type="EMBL" id="AOS95585.1"/>
    </source>
</evidence>
<organism evidence="2 3">
    <name type="scientific">Microbulbifer aggregans</name>
    <dbReference type="NCBI Taxonomy" id="1769779"/>
    <lineage>
        <taxon>Bacteria</taxon>
        <taxon>Pseudomonadati</taxon>
        <taxon>Pseudomonadota</taxon>
        <taxon>Gammaproteobacteria</taxon>
        <taxon>Cellvibrionales</taxon>
        <taxon>Microbulbiferaceae</taxon>
        <taxon>Microbulbifer</taxon>
    </lineage>
</organism>
<dbReference type="OrthoDB" id="8685730at2"/>
<dbReference type="CDD" id="cd07043">
    <property type="entry name" value="STAS_anti-anti-sigma_factors"/>
    <property type="match status" value="1"/>
</dbReference>
<gene>
    <name evidence="2" type="ORF">AUP74_00109</name>
</gene>
<dbReference type="PATRIC" id="fig|1769779.3.peg.107"/>
<evidence type="ECO:0000313" key="3">
    <source>
        <dbReference type="Proteomes" id="UP000095672"/>
    </source>
</evidence>
<keyword evidence="3" id="KW-1185">Reference proteome</keyword>
<dbReference type="AlphaFoldDB" id="A0A1C9W355"/>